<proteinExistence type="predicted"/>
<sequence length="426" mass="48557">MGDGRDPILCALDRRPQLRRAVKSATINLAGTLDNWTGEYIVNEECIDILPLHPNLEEIKIGIIYNPVGWEKILTAIEGLSRLRRLIVNSSLSPGEHSLSIVREFEVHNGYSSNDMWRKPRFARRIHSFQDLGRSRTQADSMPLFSNLQELTWSPDLDSLLSICEGLSSLTRLRRLKLWTGRQNKTLGSTFPSTNLTQLVELAIRWSPFNEQDEDCTILNLIQAIAGKSRLEKLEFRCTTRKGTHFNGDKIMGHINKVHGPTLVKLKIPSFHISLATIKRLCTKSPHLQGLWLGLTPSMKTGLTSALQNSCSLRSIRIFGQGPWMFSYADALMRQTCTSLSAVKVFRKSFERGRWSNEKYKWEVVWEYDYTLECAVRRVCGPLKVLVPARRVRVPAAAGDEDQDDDYDDGEYVDQDDDMDEDDLEE</sequence>
<dbReference type="Gene3D" id="3.80.10.10">
    <property type="entry name" value="Ribonuclease Inhibitor"/>
    <property type="match status" value="1"/>
</dbReference>
<gene>
    <name evidence="2" type="ORF">PIIN_01216</name>
</gene>
<feature type="compositionally biased region" description="Acidic residues" evidence="1">
    <location>
        <begin position="399"/>
        <end position="426"/>
    </location>
</feature>
<keyword evidence="3" id="KW-1185">Reference proteome</keyword>
<evidence type="ECO:0000256" key="1">
    <source>
        <dbReference type="SAM" id="MobiDB-lite"/>
    </source>
</evidence>
<evidence type="ECO:0008006" key="4">
    <source>
        <dbReference type="Google" id="ProtNLM"/>
    </source>
</evidence>
<name>G4T7W4_SERID</name>
<evidence type="ECO:0000313" key="3">
    <source>
        <dbReference type="Proteomes" id="UP000007148"/>
    </source>
</evidence>
<dbReference type="EMBL" id="CAFZ01000013">
    <property type="protein sequence ID" value="CCA67385.1"/>
    <property type="molecule type" value="Genomic_DNA"/>
</dbReference>
<dbReference type="OrthoDB" id="3151258at2759"/>
<dbReference type="Proteomes" id="UP000007148">
    <property type="component" value="Unassembled WGS sequence"/>
</dbReference>
<dbReference type="InterPro" id="IPR032675">
    <property type="entry name" value="LRR_dom_sf"/>
</dbReference>
<accession>G4T7W4</accession>
<dbReference type="SUPFAM" id="SSF52047">
    <property type="entry name" value="RNI-like"/>
    <property type="match status" value="1"/>
</dbReference>
<protein>
    <recommendedName>
        <fullName evidence="4">F-box domain-containing protein</fullName>
    </recommendedName>
</protein>
<dbReference type="AlphaFoldDB" id="G4T7W4"/>
<evidence type="ECO:0000313" key="2">
    <source>
        <dbReference type="EMBL" id="CCA67385.1"/>
    </source>
</evidence>
<reference evidence="2 3" key="1">
    <citation type="journal article" date="2011" name="PLoS Pathog.">
        <title>Endophytic Life Strategies Decoded by Genome and Transcriptome Analyses of the Mutualistic Root Symbiont Piriformospora indica.</title>
        <authorList>
            <person name="Zuccaro A."/>
            <person name="Lahrmann U."/>
            <person name="Guldener U."/>
            <person name="Langen G."/>
            <person name="Pfiffi S."/>
            <person name="Biedenkopf D."/>
            <person name="Wong P."/>
            <person name="Samans B."/>
            <person name="Grimm C."/>
            <person name="Basiewicz M."/>
            <person name="Murat C."/>
            <person name="Martin F."/>
            <person name="Kogel K.H."/>
        </authorList>
    </citation>
    <scope>NUCLEOTIDE SEQUENCE [LARGE SCALE GENOMIC DNA]</scope>
    <source>
        <strain evidence="2 3">DSM 11827</strain>
    </source>
</reference>
<dbReference type="HOGENOM" id="CLU_593341_0_0_1"/>
<organism evidence="2 3">
    <name type="scientific">Serendipita indica (strain DSM 11827)</name>
    <name type="common">Root endophyte fungus</name>
    <name type="synonym">Piriformospora indica</name>
    <dbReference type="NCBI Taxonomy" id="1109443"/>
    <lineage>
        <taxon>Eukaryota</taxon>
        <taxon>Fungi</taxon>
        <taxon>Dikarya</taxon>
        <taxon>Basidiomycota</taxon>
        <taxon>Agaricomycotina</taxon>
        <taxon>Agaricomycetes</taxon>
        <taxon>Sebacinales</taxon>
        <taxon>Serendipitaceae</taxon>
        <taxon>Serendipita</taxon>
    </lineage>
</organism>
<dbReference type="InParanoid" id="G4T7W4"/>
<comment type="caution">
    <text evidence="2">The sequence shown here is derived from an EMBL/GenBank/DDBJ whole genome shotgun (WGS) entry which is preliminary data.</text>
</comment>
<feature type="region of interest" description="Disordered" evidence="1">
    <location>
        <begin position="396"/>
        <end position="426"/>
    </location>
</feature>